<evidence type="ECO:0000256" key="3">
    <source>
        <dbReference type="PROSITE-ProRule" id="PRU00267"/>
    </source>
</evidence>
<evidence type="ECO:0000313" key="7">
    <source>
        <dbReference type="Proteomes" id="UP000789759"/>
    </source>
</evidence>
<feature type="compositionally biased region" description="Low complexity" evidence="4">
    <location>
        <begin position="311"/>
        <end position="323"/>
    </location>
</feature>
<feature type="region of interest" description="Disordered" evidence="4">
    <location>
        <begin position="257"/>
        <end position="432"/>
    </location>
</feature>
<proteinExistence type="predicted"/>
<dbReference type="Proteomes" id="UP000789759">
    <property type="component" value="Unassembled WGS sequence"/>
</dbReference>
<dbReference type="SUPFAM" id="SSF47095">
    <property type="entry name" value="HMG-box"/>
    <property type="match status" value="1"/>
</dbReference>
<keyword evidence="1 3" id="KW-0238">DNA-binding</keyword>
<feature type="compositionally biased region" description="Polar residues" evidence="4">
    <location>
        <begin position="362"/>
        <end position="372"/>
    </location>
</feature>
<dbReference type="GO" id="GO:0010468">
    <property type="term" value="P:regulation of gene expression"/>
    <property type="evidence" value="ECO:0007669"/>
    <property type="project" value="TreeGrafter"/>
</dbReference>
<dbReference type="PANTHER" id="PTHR46040:SF3">
    <property type="entry name" value="HIGH MOBILITY GROUP PROTEIN 2"/>
    <property type="match status" value="1"/>
</dbReference>
<sequence>MDSNPHPRQIDPQVLAMLTVKRDDLARAYESVATALRSAATAVDEFQSLLPRDVSILPPTLTPVSPTTTALAPRSHRKGRKSYNKDPNAPKKPNTAYILFSNEIRAEMKANNPEANQKELVKLIGSRWKALSTEQKKVYEDRYFADKERYDEELRAYRGAHGSPSSSSSAEENEIPPMVTTPVTAQMPTAGNQPFVQTIRLPITTPQAPYHGEPPAQASMMSTFSANVPVNLQADSRIGAAEAAAMNMIEVSNVSTQTGVGNSGGNVQGNGNGGNQGRKRSSATLTPPPTEGSTDISPKTSHPPHPPLQQPPQQSQPTQPAPAVFHNNDQEDSSTEQGPPKKKRVTKSVKKTAVPGGKKTAETSSESLNSSAVKEEEGTNAGKRGRPKRSAISGNANGSDGNKDKDKQEQAGATGGPGGRRPNVRTARNRSS</sequence>
<keyword evidence="2 3" id="KW-0539">Nucleus</keyword>
<dbReference type="InterPro" id="IPR051965">
    <property type="entry name" value="ChromReg_NeuronalGeneExpr"/>
</dbReference>
<reference evidence="6" key="1">
    <citation type="submission" date="2021-06" db="EMBL/GenBank/DDBJ databases">
        <authorList>
            <person name="Kallberg Y."/>
            <person name="Tangrot J."/>
            <person name="Rosling A."/>
        </authorList>
    </citation>
    <scope>NUCLEOTIDE SEQUENCE</scope>
    <source>
        <strain evidence="6">FL966</strain>
    </source>
</reference>
<dbReference type="EMBL" id="CAJVQA010031536">
    <property type="protein sequence ID" value="CAG8801541.1"/>
    <property type="molecule type" value="Genomic_DNA"/>
</dbReference>
<dbReference type="GO" id="GO:0003677">
    <property type="term" value="F:DNA binding"/>
    <property type="evidence" value="ECO:0007669"/>
    <property type="project" value="UniProtKB-UniRule"/>
</dbReference>
<dbReference type="InterPro" id="IPR036910">
    <property type="entry name" value="HMG_box_dom_sf"/>
</dbReference>
<feature type="compositionally biased region" description="Basic residues" evidence="4">
    <location>
        <begin position="340"/>
        <end position="350"/>
    </location>
</feature>
<dbReference type="PROSITE" id="PS50118">
    <property type="entry name" value="HMG_BOX_2"/>
    <property type="match status" value="1"/>
</dbReference>
<evidence type="ECO:0000259" key="5">
    <source>
        <dbReference type="PROSITE" id="PS50118"/>
    </source>
</evidence>
<dbReference type="SMART" id="SM00398">
    <property type="entry name" value="HMG"/>
    <property type="match status" value="1"/>
</dbReference>
<dbReference type="GO" id="GO:0005634">
    <property type="term" value="C:nucleus"/>
    <property type="evidence" value="ECO:0007669"/>
    <property type="project" value="UniProtKB-UniRule"/>
</dbReference>
<comment type="caution">
    <text evidence="6">The sequence shown here is derived from an EMBL/GenBank/DDBJ whole genome shotgun (WGS) entry which is preliminary data.</text>
</comment>
<accession>A0A9N9JZF0</accession>
<dbReference type="Pfam" id="PF00505">
    <property type="entry name" value="HMG_box"/>
    <property type="match status" value="1"/>
</dbReference>
<dbReference type="Gene3D" id="1.10.30.10">
    <property type="entry name" value="High mobility group box domain"/>
    <property type="match status" value="1"/>
</dbReference>
<evidence type="ECO:0000256" key="4">
    <source>
        <dbReference type="SAM" id="MobiDB-lite"/>
    </source>
</evidence>
<keyword evidence="7" id="KW-1185">Reference proteome</keyword>
<dbReference type="PANTHER" id="PTHR46040">
    <property type="entry name" value="HIGH MOBILITY GROUP PROTEIN 2"/>
    <property type="match status" value="1"/>
</dbReference>
<feature type="compositionally biased region" description="Pro residues" evidence="4">
    <location>
        <begin position="301"/>
        <end position="310"/>
    </location>
</feature>
<protein>
    <submittedName>
        <fullName evidence="6">10441_t:CDS:1</fullName>
    </submittedName>
</protein>
<feature type="domain" description="HMG box" evidence="5">
    <location>
        <begin position="90"/>
        <end position="158"/>
    </location>
</feature>
<dbReference type="OrthoDB" id="1919336at2759"/>
<organism evidence="6 7">
    <name type="scientific">Cetraspora pellucida</name>
    <dbReference type="NCBI Taxonomy" id="1433469"/>
    <lineage>
        <taxon>Eukaryota</taxon>
        <taxon>Fungi</taxon>
        <taxon>Fungi incertae sedis</taxon>
        <taxon>Mucoromycota</taxon>
        <taxon>Glomeromycotina</taxon>
        <taxon>Glomeromycetes</taxon>
        <taxon>Diversisporales</taxon>
        <taxon>Gigasporaceae</taxon>
        <taxon>Cetraspora</taxon>
    </lineage>
</organism>
<feature type="DNA-binding region" description="HMG box" evidence="3">
    <location>
        <begin position="90"/>
        <end position="158"/>
    </location>
</feature>
<dbReference type="AlphaFoldDB" id="A0A9N9JZF0"/>
<evidence type="ECO:0000313" key="6">
    <source>
        <dbReference type="EMBL" id="CAG8801541.1"/>
    </source>
</evidence>
<evidence type="ECO:0000256" key="2">
    <source>
        <dbReference type="ARBA" id="ARBA00023242"/>
    </source>
</evidence>
<name>A0A9N9JZF0_9GLOM</name>
<dbReference type="InterPro" id="IPR009071">
    <property type="entry name" value="HMG_box_dom"/>
</dbReference>
<feature type="region of interest" description="Disordered" evidence="4">
    <location>
        <begin position="65"/>
        <end position="94"/>
    </location>
</feature>
<gene>
    <name evidence="6" type="ORF">CPELLU_LOCUS17751</name>
</gene>
<feature type="compositionally biased region" description="Gly residues" evidence="4">
    <location>
        <begin position="261"/>
        <end position="276"/>
    </location>
</feature>
<evidence type="ECO:0000256" key="1">
    <source>
        <dbReference type="ARBA" id="ARBA00023125"/>
    </source>
</evidence>